<feature type="domain" description="Luciferase-like" evidence="2">
    <location>
        <begin position="12"/>
        <end position="297"/>
    </location>
</feature>
<dbReference type="RefSeq" id="WP_090383704.1">
    <property type="nucleotide sequence ID" value="NZ_FNLC01000003.1"/>
</dbReference>
<dbReference type="STRING" id="1095778.SAMN04489842_3126"/>
<evidence type="ECO:0000259" key="2">
    <source>
        <dbReference type="Pfam" id="PF00296"/>
    </source>
</evidence>
<sequence>MHLGLVVPRIAAHDPTDLAVTAEELGYDSVWMGELWGTSSVVKLTEIATRTDTVELGTAIVNVFSRSPAVLAMTAATLDDVSDGRAALGLGTSTPTAIENVHGIDFERPIRRSHETIEVVGRILTGDEPVSYDGELVSVTGVPPLDREIPIYQAALGSANRRVVGRLCDGWIPHNIPFSGLDDAFEVVADAARERDRDPDAITIAPYVPAAVSDDPETAYDAVRGHIAYYAGSADGYRNAIATAFPDRVERVADAWQNGNRSEAADLVTDEMVDELGVAGTPEQAREKLRTLVSETIVDRPLITIPEQAADEVAEPTIEAFAPLGSA</sequence>
<gene>
    <name evidence="3" type="ORF">SAMN04489842_3126</name>
</gene>
<dbReference type="Gene3D" id="3.20.20.30">
    <property type="entry name" value="Luciferase-like domain"/>
    <property type="match status" value="1"/>
</dbReference>
<dbReference type="AlphaFoldDB" id="A0A1H1HXB4"/>
<dbReference type="InterPro" id="IPR050564">
    <property type="entry name" value="F420-G6PD/mer"/>
</dbReference>
<dbReference type="PANTHER" id="PTHR43244">
    <property type="match status" value="1"/>
</dbReference>
<dbReference type="PANTHER" id="PTHR43244:SF1">
    <property type="entry name" value="5,10-METHYLENETETRAHYDROMETHANOPTERIN REDUCTASE"/>
    <property type="match status" value="1"/>
</dbReference>
<keyword evidence="1" id="KW-0560">Oxidoreductase</keyword>
<keyword evidence="3" id="KW-0503">Monooxygenase</keyword>
<dbReference type="Proteomes" id="UP000198848">
    <property type="component" value="Unassembled WGS sequence"/>
</dbReference>
<dbReference type="Pfam" id="PF00296">
    <property type="entry name" value="Bac_luciferase"/>
    <property type="match status" value="1"/>
</dbReference>
<dbReference type="InterPro" id="IPR011251">
    <property type="entry name" value="Luciferase-like_dom"/>
</dbReference>
<dbReference type="SUPFAM" id="SSF51679">
    <property type="entry name" value="Bacterial luciferase-like"/>
    <property type="match status" value="1"/>
</dbReference>
<evidence type="ECO:0000313" key="4">
    <source>
        <dbReference type="Proteomes" id="UP000198848"/>
    </source>
</evidence>
<accession>A0A1H1HXB4</accession>
<dbReference type="GO" id="GO:0016705">
    <property type="term" value="F:oxidoreductase activity, acting on paired donors, with incorporation or reduction of molecular oxygen"/>
    <property type="evidence" value="ECO:0007669"/>
    <property type="project" value="InterPro"/>
</dbReference>
<dbReference type="InterPro" id="IPR036661">
    <property type="entry name" value="Luciferase-like_sf"/>
</dbReference>
<reference evidence="4" key="1">
    <citation type="submission" date="2016-10" db="EMBL/GenBank/DDBJ databases">
        <authorList>
            <person name="Varghese N."/>
            <person name="Submissions S."/>
        </authorList>
    </citation>
    <scope>NUCLEOTIDE SEQUENCE [LARGE SCALE GENOMIC DNA]</scope>
    <source>
        <strain evidence="4">DSM 24767</strain>
    </source>
</reference>
<dbReference type="OrthoDB" id="167712at2157"/>
<dbReference type="GO" id="GO:0004497">
    <property type="term" value="F:monooxygenase activity"/>
    <property type="evidence" value="ECO:0007669"/>
    <property type="project" value="UniProtKB-KW"/>
</dbReference>
<proteinExistence type="predicted"/>
<dbReference type="EMBL" id="FNLC01000003">
    <property type="protein sequence ID" value="SDR30063.1"/>
    <property type="molecule type" value="Genomic_DNA"/>
</dbReference>
<protein>
    <submittedName>
        <fullName evidence="3">Flavin-dependent oxidoreductase, luciferase family (Includes alkanesulfonate monooxygenase SsuD and methylene tetrahydromethanopterin reductase)</fullName>
    </submittedName>
</protein>
<organism evidence="3 4">
    <name type="scientific">Natronobacterium texcoconense</name>
    <dbReference type="NCBI Taxonomy" id="1095778"/>
    <lineage>
        <taxon>Archaea</taxon>
        <taxon>Methanobacteriati</taxon>
        <taxon>Methanobacteriota</taxon>
        <taxon>Stenosarchaea group</taxon>
        <taxon>Halobacteria</taxon>
        <taxon>Halobacteriales</taxon>
        <taxon>Natrialbaceae</taxon>
        <taxon>Natronobacterium</taxon>
    </lineage>
</organism>
<name>A0A1H1HXB4_NATTX</name>
<evidence type="ECO:0000256" key="1">
    <source>
        <dbReference type="ARBA" id="ARBA00023002"/>
    </source>
</evidence>
<keyword evidence="4" id="KW-1185">Reference proteome</keyword>
<evidence type="ECO:0000313" key="3">
    <source>
        <dbReference type="EMBL" id="SDR30063.1"/>
    </source>
</evidence>